<reference evidence="8 9" key="2">
    <citation type="journal article" date="2011" name="J. Bacteriol.">
        <title>Genomes of three methylotrophs from a single niche uncover genetic and metabolic divergence of Methylophilaceae.</title>
        <authorList>
            <person name="Lapidus A."/>
            <person name="Clum A."/>
            <person name="Labutti K."/>
            <person name="Kaluzhnaya M.G."/>
            <person name="Lim S."/>
            <person name="Beck D.A."/>
            <person name="Glavina Del Rio T."/>
            <person name="Nolan M."/>
            <person name="Mavromatis K."/>
            <person name="Huntemann M."/>
            <person name="Lucas S."/>
            <person name="Lidstrom M.E."/>
            <person name="Ivanova N."/>
            <person name="Chistoserdova L."/>
        </authorList>
    </citation>
    <scope>NUCLEOTIDE SEQUENCE [LARGE SCALE GENOMIC DNA]</scope>
    <source>
        <strain evidence="8 9">SIP3-4</strain>
    </source>
</reference>
<dbReference type="GO" id="GO:0008198">
    <property type="term" value="F:ferrous iron binding"/>
    <property type="evidence" value="ECO:0007669"/>
    <property type="project" value="TreeGrafter"/>
</dbReference>
<keyword evidence="3" id="KW-0847">Vitamin C</keyword>
<dbReference type="RefSeq" id="WP_015829540.1">
    <property type="nucleotide sequence ID" value="NC_012969.1"/>
</dbReference>
<dbReference type="KEGG" id="mei:Msip34_0690"/>
<evidence type="ECO:0000313" key="8">
    <source>
        <dbReference type="EMBL" id="ACT49938.1"/>
    </source>
</evidence>
<dbReference type="EMBL" id="CP001674">
    <property type="protein sequence ID" value="ACT49938.1"/>
    <property type="molecule type" value="Genomic_DNA"/>
</dbReference>
<dbReference type="Gene3D" id="2.60.120.620">
    <property type="entry name" value="q2cbj1_9rhob like domain"/>
    <property type="match status" value="1"/>
</dbReference>
<dbReference type="SUPFAM" id="SSF51197">
    <property type="entry name" value="Clavaminate synthase-like"/>
    <property type="match status" value="1"/>
</dbReference>
<dbReference type="PANTHER" id="PTHR12907">
    <property type="entry name" value="EGL NINE HOMOLOG-RELATED"/>
    <property type="match status" value="1"/>
</dbReference>
<evidence type="ECO:0000313" key="9">
    <source>
        <dbReference type="Proteomes" id="UP000002743"/>
    </source>
</evidence>
<dbReference type="InterPro" id="IPR051559">
    <property type="entry name" value="HIF_prolyl_hydroxylases"/>
</dbReference>
<accession>C6XAK6</accession>
<organism evidence="8 9">
    <name type="scientific">Methylovorus glucosotrophus (strain SIP3-4)</name>
    <dbReference type="NCBI Taxonomy" id="582744"/>
    <lineage>
        <taxon>Bacteria</taxon>
        <taxon>Pseudomonadati</taxon>
        <taxon>Pseudomonadota</taxon>
        <taxon>Betaproteobacteria</taxon>
        <taxon>Nitrosomonadales</taxon>
        <taxon>Methylophilaceae</taxon>
        <taxon>Methylovorus</taxon>
    </lineage>
</organism>
<keyword evidence="4" id="KW-0223">Dioxygenase</keyword>
<dbReference type="InterPro" id="IPR005123">
    <property type="entry name" value="Oxoglu/Fe-dep_dioxygenase_dom"/>
</dbReference>
<evidence type="ECO:0000256" key="1">
    <source>
        <dbReference type="ARBA" id="ARBA00001961"/>
    </source>
</evidence>
<evidence type="ECO:0000256" key="3">
    <source>
        <dbReference type="ARBA" id="ARBA00022896"/>
    </source>
</evidence>
<dbReference type="OrthoDB" id="9783171at2"/>
<comment type="cofactor">
    <cofactor evidence="1">
        <name>L-ascorbate</name>
        <dbReference type="ChEBI" id="CHEBI:38290"/>
    </cofactor>
</comment>
<name>C6XAK6_METGS</name>
<dbReference type="GO" id="GO:0031418">
    <property type="term" value="F:L-ascorbic acid binding"/>
    <property type="evidence" value="ECO:0007669"/>
    <property type="project" value="UniProtKB-KW"/>
</dbReference>
<dbReference type="STRING" id="582744.Msip34_0690"/>
<evidence type="ECO:0000256" key="6">
    <source>
        <dbReference type="ARBA" id="ARBA00023004"/>
    </source>
</evidence>
<reference evidence="9" key="1">
    <citation type="submission" date="2009-07" db="EMBL/GenBank/DDBJ databases">
        <title>Complete sequence of chromosome of Methylovorus sp. SIP3-4.</title>
        <authorList>
            <person name="Lucas S."/>
            <person name="Copeland A."/>
            <person name="Lapidus A."/>
            <person name="Glavina del Rio T."/>
            <person name="Tice H."/>
            <person name="Bruce D."/>
            <person name="Goodwin L."/>
            <person name="Pitluck S."/>
            <person name="Clum A."/>
            <person name="Larimer F."/>
            <person name="Land M."/>
            <person name="Hauser L."/>
            <person name="Kyrpides N."/>
            <person name="Mikhailova N."/>
            <person name="Kayluzhnaya M."/>
            <person name="Chistoserdova L."/>
        </authorList>
    </citation>
    <scope>NUCLEOTIDE SEQUENCE [LARGE SCALE GENOMIC DNA]</scope>
    <source>
        <strain evidence="9">SIP3-4</strain>
    </source>
</reference>
<keyword evidence="6" id="KW-0408">Iron</keyword>
<dbReference type="InterPro" id="IPR006620">
    <property type="entry name" value="Pro_4_hyd_alph"/>
</dbReference>
<sequence length="207" mass="23078">MNSRSNDLLVDAIANDGYAITPDFLPPALIKALADEAKALHAQGALQAATTGLSSRRSADNIGLRGDFIHWLEDDLASPAQQDYLAAMRQLQQDFNQALFMGLFELETHLAVYPPGAVYRKHLDQFQGRAERQVSCILYLNEDWQPEDGGTLRIYLNGNASEPYMDISPTGGTLVTFLSGRFMHEVMPSRRERISLTGWFRTRSTSV</sequence>
<dbReference type="eggNOG" id="COG3751">
    <property type="taxonomic scope" value="Bacteria"/>
</dbReference>
<dbReference type="HOGENOM" id="CLU_022206_1_0_4"/>
<proteinExistence type="predicted"/>
<dbReference type="AlphaFoldDB" id="C6XAK6"/>
<evidence type="ECO:0000256" key="2">
    <source>
        <dbReference type="ARBA" id="ARBA00022723"/>
    </source>
</evidence>
<gene>
    <name evidence="8" type="ordered locus">Msip34_0690</name>
</gene>
<dbReference type="SMART" id="SM00702">
    <property type="entry name" value="P4Hc"/>
    <property type="match status" value="1"/>
</dbReference>
<dbReference type="GO" id="GO:0071456">
    <property type="term" value="P:cellular response to hypoxia"/>
    <property type="evidence" value="ECO:0007669"/>
    <property type="project" value="TreeGrafter"/>
</dbReference>
<evidence type="ECO:0000256" key="4">
    <source>
        <dbReference type="ARBA" id="ARBA00022964"/>
    </source>
</evidence>
<feature type="domain" description="Fe2OG dioxygenase" evidence="7">
    <location>
        <begin position="94"/>
        <end position="202"/>
    </location>
</feature>
<keyword evidence="5" id="KW-0560">Oxidoreductase</keyword>
<dbReference type="Proteomes" id="UP000002743">
    <property type="component" value="Chromosome"/>
</dbReference>
<evidence type="ECO:0000256" key="5">
    <source>
        <dbReference type="ARBA" id="ARBA00023002"/>
    </source>
</evidence>
<evidence type="ECO:0000259" key="7">
    <source>
        <dbReference type="PROSITE" id="PS51471"/>
    </source>
</evidence>
<dbReference type="Pfam" id="PF13640">
    <property type="entry name" value="2OG-FeII_Oxy_3"/>
    <property type="match status" value="1"/>
</dbReference>
<keyword evidence="2" id="KW-0479">Metal-binding</keyword>
<dbReference type="PANTHER" id="PTHR12907:SF26">
    <property type="entry name" value="HIF PROLYL HYDROXYLASE, ISOFORM C"/>
    <property type="match status" value="1"/>
</dbReference>
<keyword evidence="9" id="KW-1185">Reference proteome</keyword>
<dbReference type="InterPro" id="IPR044862">
    <property type="entry name" value="Pro_4_hyd_alph_FE2OG_OXY"/>
</dbReference>
<dbReference type="PROSITE" id="PS51471">
    <property type="entry name" value="FE2OG_OXY"/>
    <property type="match status" value="1"/>
</dbReference>
<protein>
    <submittedName>
        <fullName evidence="8">2OG-Fe(II) oxygenase</fullName>
    </submittedName>
</protein>
<dbReference type="GO" id="GO:0031543">
    <property type="term" value="F:peptidyl-proline dioxygenase activity"/>
    <property type="evidence" value="ECO:0007669"/>
    <property type="project" value="TreeGrafter"/>
</dbReference>